<dbReference type="SMART" id="SM00448">
    <property type="entry name" value="REC"/>
    <property type="match status" value="1"/>
</dbReference>
<dbReference type="Gene3D" id="3.40.50.2300">
    <property type="match status" value="1"/>
</dbReference>
<name>A0A852VWY7_9MICO</name>
<dbReference type="Pfam" id="PF00196">
    <property type="entry name" value="GerE"/>
    <property type="match status" value="1"/>
</dbReference>
<evidence type="ECO:0000256" key="1">
    <source>
        <dbReference type="ARBA" id="ARBA00022553"/>
    </source>
</evidence>
<dbReference type="SUPFAM" id="SSF52172">
    <property type="entry name" value="CheY-like"/>
    <property type="match status" value="1"/>
</dbReference>
<accession>A0A852VWY7</accession>
<dbReference type="Pfam" id="PF00072">
    <property type="entry name" value="Response_reg"/>
    <property type="match status" value="1"/>
</dbReference>
<feature type="domain" description="HTH luxR-type" evidence="6">
    <location>
        <begin position="153"/>
        <end position="218"/>
    </location>
</feature>
<dbReference type="PANTHER" id="PTHR43214:SF24">
    <property type="entry name" value="TRANSCRIPTIONAL REGULATORY PROTEIN NARL-RELATED"/>
    <property type="match status" value="1"/>
</dbReference>
<evidence type="ECO:0000256" key="5">
    <source>
        <dbReference type="PROSITE-ProRule" id="PRU00169"/>
    </source>
</evidence>
<dbReference type="PANTHER" id="PTHR43214">
    <property type="entry name" value="TWO-COMPONENT RESPONSE REGULATOR"/>
    <property type="match status" value="1"/>
</dbReference>
<dbReference type="EMBL" id="JACCAE010000001">
    <property type="protein sequence ID" value="NYF98041.1"/>
    <property type="molecule type" value="Genomic_DNA"/>
</dbReference>
<dbReference type="SUPFAM" id="SSF46894">
    <property type="entry name" value="C-terminal effector domain of the bipartite response regulators"/>
    <property type="match status" value="1"/>
</dbReference>
<keyword evidence="3 8" id="KW-0238">DNA-binding</keyword>
<dbReference type="InterPro" id="IPR058245">
    <property type="entry name" value="NreC/VraR/RcsB-like_REC"/>
</dbReference>
<evidence type="ECO:0000256" key="3">
    <source>
        <dbReference type="ARBA" id="ARBA00023125"/>
    </source>
</evidence>
<feature type="modified residue" description="4-aspartylphosphate" evidence="5">
    <location>
        <position position="58"/>
    </location>
</feature>
<evidence type="ECO:0000259" key="7">
    <source>
        <dbReference type="PROSITE" id="PS50110"/>
    </source>
</evidence>
<dbReference type="InterPro" id="IPR039420">
    <property type="entry name" value="WalR-like"/>
</dbReference>
<dbReference type="InterPro" id="IPR001789">
    <property type="entry name" value="Sig_transdc_resp-reg_receiver"/>
</dbReference>
<dbReference type="GO" id="GO:0003677">
    <property type="term" value="F:DNA binding"/>
    <property type="evidence" value="ECO:0007669"/>
    <property type="project" value="UniProtKB-KW"/>
</dbReference>
<dbReference type="InterPro" id="IPR016032">
    <property type="entry name" value="Sig_transdc_resp-reg_C-effctor"/>
</dbReference>
<gene>
    <name evidence="8" type="ORF">BJY20_001433</name>
</gene>
<keyword evidence="2" id="KW-0805">Transcription regulation</keyword>
<protein>
    <submittedName>
        <fullName evidence="8">DNA-binding NarL/FixJ family response regulator</fullName>
    </submittedName>
</protein>
<comment type="caution">
    <text evidence="8">The sequence shown here is derived from an EMBL/GenBank/DDBJ whole genome shotgun (WGS) entry which is preliminary data.</text>
</comment>
<dbReference type="SMART" id="SM00421">
    <property type="entry name" value="HTH_LUXR"/>
    <property type="match status" value="1"/>
</dbReference>
<feature type="domain" description="Response regulatory" evidence="7">
    <location>
        <begin position="7"/>
        <end position="123"/>
    </location>
</feature>
<dbReference type="InterPro" id="IPR011006">
    <property type="entry name" value="CheY-like_superfamily"/>
</dbReference>
<evidence type="ECO:0000259" key="6">
    <source>
        <dbReference type="PROSITE" id="PS50043"/>
    </source>
</evidence>
<dbReference type="RefSeq" id="WP_185990900.1">
    <property type="nucleotide sequence ID" value="NZ_JACCAE010000001.1"/>
</dbReference>
<proteinExistence type="predicted"/>
<keyword evidence="4" id="KW-0804">Transcription</keyword>
<dbReference type="PRINTS" id="PR00038">
    <property type="entry name" value="HTHLUXR"/>
</dbReference>
<dbReference type="PROSITE" id="PS50043">
    <property type="entry name" value="HTH_LUXR_2"/>
    <property type="match status" value="1"/>
</dbReference>
<evidence type="ECO:0000313" key="8">
    <source>
        <dbReference type="EMBL" id="NYF98041.1"/>
    </source>
</evidence>
<dbReference type="Proteomes" id="UP000554054">
    <property type="component" value="Unassembled WGS sequence"/>
</dbReference>
<dbReference type="PROSITE" id="PS50110">
    <property type="entry name" value="RESPONSE_REGULATORY"/>
    <property type="match status" value="1"/>
</dbReference>
<organism evidence="8 9">
    <name type="scientific">Janibacter cremeus</name>
    <dbReference type="NCBI Taxonomy" id="1285192"/>
    <lineage>
        <taxon>Bacteria</taxon>
        <taxon>Bacillati</taxon>
        <taxon>Actinomycetota</taxon>
        <taxon>Actinomycetes</taxon>
        <taxon>Micrococcales</taxon>
        <taxon>Intrasporangiaceae</taxon>
        <taxon>Janibacter</taxon>
    </lineage>
</organism>
<keyword evidence="1 5" id="KW-0597">Phosphoprotein</keyword>
<dbReference type="AlphaFoldDB" id="A0A852VWY7"/>
<evidence type="ECO:0000256" key="4">
    <source>
        <dbReference type="ARBA" id="ARBA00023163"/>
    </source>
</evidence>
<dbReference type="CDD" id="cd17535">
    <property type="entry name" value="REC_NarL-like"/>
    <property type="match status" value="1"/>
</dbReference>
<dbReference type="InterPro" id="IPR000792">
    <property type="entry name" value="Tscrpt_reg_LuxR_C"/>
</dbReference>
<reference evidence="8 9" key="1">
    <citation type="submission" date="2020-07" db="EMBL/GenBank/DDBJ databases">
        <title>Sequencing the genomes of 1000 actinobacteria strains.</title>
        <authorList>
            <person name="Klenk H.-P."/>
        </authorList>
    </citation>
    <scope>NUCLEOTIDE SEQUENCE [LARGE SCALE GENOMIC DNA]</scope>
    <source>
        <strain evidence="8 9">DSM 26154</strain>
    </source>
</reference>
<sequence>MTDTPIRVLLVDDDPLLRSGLRLMLEASPDLLVVADVGSGEEAVPAIHAHRPDVVLLDYRMGELDGISTTREIRRLDPSPKVVLLTTWDLDDLPLKAVQAGANGFLLKTAGPDEITRAVRDAAAGHAPFSPQSAQHVVTHVRNGDAGGRREQAARLVAALSEREREICVRLADGATTAMAAAQLHLAESTIKTHLRSAETKLGVGSRAQLAVIIERAGLLG</sequence>
<keyword evidence="9" id="KW-1185">Reference proteome</keyword>
<evidence type="ECO:0000256" key="2">
    <source>
        <dbReference type="ARBA" id="ARBA00023015"/>
    </source>
</evidence>
<dbReference type="GO" id="GO:0000160">
    <property type="term" value="P:phosphorelay signal transduction system"/>
    <property type="evidence" value="ECO:0007669"/>
    <property type="project" value="InterPro"/>
</dbReference>
<dbReference type="CDD" id="cd06170">
    <property type="entry name" value="LuxR_C_like"/>
    <property type="match status" value="1"/>
</dbReference>
<dbReference type="GO" id="GO:0006355">
    <property type="term" value="P:regulation of DNA-templated transcription"/>
    <property type="evidence" value="ECO:0007669"/>
    <property type="project" value="InterPro"/>
</dbReference>
<evidence type="ECO:0000313" key="9">
    <source>
        <dbReference type="Proteomes" id="UP000554054"/>
    </source>
</evidence>